<name>A0A5C8NYJ0_9BURK</name>
<protein>
    <submittedName>
        <fullName evidence="6">TetR/AcrR family transcriptional regulator</fullName>
    </submittedName>
</protein>
<evidence type="ECO:0000256" key="2">
    <source>
        <dbReference type="ARBA" id="ARBA00023125"/>
    </source>
</evidence>
<dbReference type="PANTHER" id="PTHR30055:SF234">
    <property type="entry name" value="HTH-TYPE TRANSCRIPTIONAL REGULATOR BETI"/>
    <property type="match status" value="1"/>
</dbReference>
<dbReference type="AlphaFoldDB" id="A0A5C8NYJ0"/>
<gene>
    <name evidence="6" type="ORF">FHP08_09705</name>
</gene>
<evidence type="ECO:0000313" key="7">
    <source>
        <dbReference type="Proteomes" id="UP000321548"/>
    </source>
</evidence>
<dbReference type="InterPro" id="IPR036271">
    <property type="entry name" value="Tet_transcr_reg_TetR-rel_C_sf"/>
</dbReference>
<keyword evidence="7" id="KW-1185">Reference proteome</keyword>
<dbReference type="InterPro" id="IPR001647">
    <property type="entry name" value="HTH_TetR"/>
</dbReference>
<dbReference type="InterPro" id="IPR050109">
    <property type="entry name" value="HTH-type_TetR-like_transc_reg"/>
</dbReference>
<evidence type="ECO:0000256" key="3">
    <source>
        <dbReference type="ARBA" id="ARBA00023163"/>
    </source>
</evidence>
<feature type="domain" description="HTH tetR-type" evidence="5">
    <location>
        <begin position="16"/>
        <end position="76"/>
    </location>
</feature>
<dbReference type="Gene3D" id="1.10.10.60">
    <property type="entry name" value="Homeodomain-like"/>
    <property type="match status" value="1"/>
</dbReference>
<dbReference type="GO" id="GO:0000976">
    <property type="term" value="F:transcription cis-regulatory region binding"/>
    <property type="evidence" value="ECO:0007669"/>
    <property type="project" value="TreeGrafter"/>
</dbReference>
<evidence type="ECO:0000259" key="5">
    <source>
        <dbReference type="PROSITE" id="PS50977"/>
    </source>
</evidence>
<dbReference type="Pfam" id="PF00440">
    <property type="entry name" value="TetR_N"/>
    <property type="match status" value="1"/>
</dbReference>
<evidence type="ECO:0000256" key="4">
    <source>
        <dbReference type="PROSITE-ProRule" id="PRU00335"/>
    </source>
</evidence>
<dbReference type="GO" id="GO:0003700">
    <property type="term" value="F:DNA-binding transcription factor activity"/>
    <property type="evidence" value="ECO:0007669"/>
    <property type="project" value="TreeGrafter"/>
</dbReference>
<keyword evidence="3" id="KW-0804">Transcription</keyword>
<dbReference type="SUPFAM" id="SSF48498">
    <property type="entry name" value="Tetracyclin repressor-like, C-terminal domain"/>
    <property type="match status" value="1"/>
</dbReference>
<dbReference type="PRINTS" id="PR00455">
    <property type="entry name" value="HTHTETR"/>
</dbReference>
<dbReference type="Gene3D" id="1.10.357.10">
    <property type="entry name" value="Tetracycline Repressor, domain 2"/>
    <property type="match status" value="1"/>
</dbReference>
<dbReference type="EMBL" id="VDUY01000003">
    <property type="protein sequence ID" value="TXL66329.1"/>
    <property type="molecule type" value="Genomic_DNA"/>
</dbReference>
<feature type="DNA-binding region" description="H-T-H motif" evidence="4">
    <location>
        <begin position="39"/>
        <end position="58"/>
    </location>
</feature>
<dbReference type="InterPro" id="IPR011075">
    <property type="entry name" value="TetR_C"/>
</dbReference>
<organism evidence="6 7">
    <name type="scientific">Zeimonas arvi</name>
    <dbReference type="NCBI Taxonomy" id="2498847"/>
    <lineage>
        <taxon>Bacteria</taxon>
        <taxon>Pseudomonadati</taxon>
        <taxon>Pseudomonadota</taxon>
        <taxon>Betaproteobacteria</taxon>
        <taxon>Burkholderiales</taxon>
        <taxon>Burkholderiaceae</taxon>
        <taxon>Zeimonas</taxon>
    </lineage>
</organism>
<proteinExistence type="predicted"/>
<dbReference type="FunFam" id="1.10.10.60:FF:000141">
    <property type="entry name" value="TetR family transcriptional regulator"/>
    <property type="match status" value="1"/>
</dbReference>
<keyword evidence="1" id="KW-0805">Transcription regulation</keyword>
<dbReference type="OrthoDB" id="9809994at2"/>
<accession>A0A5C8NYJ0</accession>
<dbReference type="SUPFAM" id="SSF46689">
    <property type="entry name" value="Homeodomain-like"/>
    <property type="match status" value="1"/>
</dbReference>
<dbReference type="PANTHER" id="PTHR30055">
    <property type="entry name" value="HTH-TYPE TRANSCRIPTIONAL REGULATOR RUTR"/>
    <property type="match status" value="1"/>
</dbReference>
<dbReference type="RefSeq" id="WP_147704240.1">
    <property type="nucleotide sequence ID" value="NZ_VDUY01000003.1"/>
</dbReference>
<comment type="caution">
    <text evidence="6">The sequence shown here is derived from an EMBL/GenBank/DDBJ whole genome shotgun (WGS) entry which is preliminary data.</text>
</comment>
<evidence type="ECO:0000313" key="6">
    <source>
        <dbReference type="EMBL" id="TXL66329.1"/>
    </source>
</evidence>
<dbReference type="Proteomes" id="UP000321548">
    <property type="component" value="Unassembled WGS sequence"/>
</dbReference>
<reference evidence="6 7" key="1">
    <citation type="submission" date="2019-06" db="EMBL/GenBank/DDBJ databases">
        <title>Quisquiliibacterium sp. nov., isolated from a maize field.</title>
        <authorList>
            <person name="Lin S.-Y."/>
            <person name="Tsai C.-F."/>
            <person name="Young C.-C."/>
        </authorList>
    </citation>
    <scope>NUCLEOTIDE SEQUENCE [LARGE SCALE GENOMIC DNA]</scope>
    <source>
        <strain evidence="6 7">CC-CFT501</strain>
    </source>
</reference>
<dbReference type="PROSITE" id="PS50977">
    <property type="entry name" value="HTH_TETR_2"/>
    <property type="match status" value="1"/>
</dbReference>
<dbReference type="InterPro" id="IPR009057">
    <property type="entry name" value="Homeodomain-like_sf"/>
</dbReference>
<keyword evidence="2 4" id="KW-0238">DNA-binding</keyword>
<dbReference type="Pfam" id="PF16859">
    <property type="entry name" value="TetR_C_11"/>
    <property type="match status" value="1"/>
</dbReference>
<sequence length="221" mass="24605">MAAVSSRSPRWERRKEARPGELLDAALDLFVERGFAATRLDEVAARAGVSKGTLYLYYASKEDLFKAVVRQNIVPLIESFEREVAAWQSGSAELLRAFFEGWWTRFGATKLAGIAKLVVGEAGNFPELALFFQQEVVLPNAKLLRAIIERGIGRGEFAQVDVEATVHLWMSPLVMKAIWERSIQPCCPPGFEVPIDRFLDAHLRSVLAALAPRDRPAPRVG</sequence>
<evidence type="ECO:0000256" key="1">
    <source>
        <dbReference type="ARBA" id="ARBA00023015"/>
    </source>
</evidence>